<feature type="transmembrane region" description="Helical" evidence="4">
    <location>
        <begin position="362"/>
        <end position="382"/>
    </location>
</feature>
<feature type="transmembrane region" description="Helical" evidence="4">
    <location>
        <begin position="164"/>
        <end position="183"/>
    </location>
</feature>
<evidence type="ECO:0000313" key="7">
    <source>
        <dbReference type="Proteomes" id="UP001174932"/>
    </source>
</evidence>
<reference evidence="6" key="1">
    <citation type="journal article" date="2015" name="Int. J. Syst. Evol. Microbiol.">
        <title>Rhizobium alvei sp. nov., isolated from a freshwater river.</title>
        <authorList>
            <person name="Sheu S.Y."/>
            <person name="Huang H.W."/>
            <person name="Young C.C."/>
            <person name="Chen W.M."/>
        </authorList>
    </citation>
    <scope>NUCLEOTIDE SEQUENCE</scope>
    <source>
        <strain evidence="6">TNR-22</strain>
    </source>
</reference>
<feature type="transmembrane region" description="Helical" evidence="4">
    <location>
        <begin position="245"/>
        <end position="266"/>
    </location>
</feature>
<dbReference type="SUPFAM" id="SSF103473">
    <property type="entry name" value="MFS general substrate transporter"/>
    <property type="match status" value="1"/>
</dbReference>
<dbReference type="Pfam" id="PF07690">
    <property type="entry name" value="MFS_1"/>
    <property type="match status" value="1"/>
</dbReference>
<proteinExistence type="predicted"/>
<feature type="transmembrane region" description="Helical" evidence="4">
    <location>
        <begin position="74"/>
        <end position="93"/>
    </location>
</feature>
<sequence>MTKAAAGVTILLTAFIATSYGMGIYLFGTLLPDMRTALGLTPNEIGAIAGTTQAGTIIASLLVGFVWPRIGAKTTLLLAQGIIAVAMVLTGFATAAWQLMGLLFILGAMAASSWVAMVPLAQTIIPPHRQGLALGLMASGLAYGVFLLGFLAPLLIGAYGWRSVWIACGALSALLLAIGLLTFSHRPAAPKAEPHASERSSSVLTTPAFLIIALNFLTGLSFHPFQTYLTLLFRDLHHWSMPAATALWSAIGLGGMVGGLVFGLLADRIGAKRSLVLAFAVLLMASLITWKLPLELPVYISMIGFGMAYNAIWGLFAAWLSREFSPKAAAGLMGYTLVSSGLGATSGNYLGGLLTGVTNGYWLLYMLICLAVTIALAITILLPRDRTGTPLATDPHMPPA</sequence>
<feature type="transmembrane region" description="Helical" evidence="4">
    <location>
        <begin position="132"/>
        <end position="158"/>
    </location>
</feature>
<evidence type="ECO:0000256" key="3">
    <source>
        <dbReference type="ARBA" id="ARBA00023136"/>
    </source>
</evidence>
<feature type="transmembrane region" description="Helical" evidence="4">
    <location>
        <begin position="45"/>
        <end position="67"/>
    </location>
</feature>
<dbReference type="InterPro" id="IPR010645">
    <property type="entry name" value="MFS_4"/>
</dbReference>
<feature type="transmembrane region" description="Helical" evidence="4">
    <location>
        <begin position="332"/>
        <end position="350"/>
    </location>
</feature>
<feature type="domain" description="Major facilitator superfamily (MFS) profile" evidence="5">
    <location>
        <begin position="7"/>
        <end position="386"/>
    </location>
</feature>
<dbReference type="PROSITE" id="PS50850">
    <property type="entry name" value="MFS"/>
    <property type="match status" value="1"/>
</dbReference>
<keyword evidence="2 4" id="KW-1133">Transmembrane helix</keyword>
<feature type="transmembrane region" description="Helical" evidence="4">
    <location>
        <begin position="203"/>
        <end position="225"/>
    </location>
</feature>
<organism evidence="6 7">
    <name type="scientific">Rhizobium alvei</name>
    <dbReference type="NCBI Taxonomy" id="1132659"/>
    <lineage>
        <taxon>Bacteria</taxon>
        <taxon>Pseudomonadati</taxon>
        <taxon>Pseudomonadota</taxon>
        <taxon>Alphaproteobacteria</taxon>
        <taxon>Hyphomicrobiales</taxon>
        <taxon>Rhizobiaceae</taxon>
        <taxon>Rhizobium/Agrobacterium group</taxon>
        <taxon>Rhizobium</taxon>
    </lineage>
</organism>
<gene>
    <name evidence="6" type="ORF">Q4481_16535</name>
</gene>
<dbReference type="Gene3D" id="1.20.1250.20">
    <property type="entry name" value="MFS general substrate transporter like domains"/>
    <property type="match status" value="2"/>
</dbReference>
<evidence type="ECO:0000256" key="2">
    <source>
        <dbReference type="ARBA" id="ARBA00022989"/>
    </source>
</evidence>
<evidence type="ECO:0000256" key="4">
    <source>
        <dbReference type="SAM" id="Phobius"/>
    </source>
</evidence>
<comment type="caution">
    <text evidence="6">The sequence shown here is derived from an EMBL/GenBank/DDBJ whole genome shotgun (WGS) entry which is preliminary data.</text>
</comment>
<protein>
    <submittedName>
        <fullName evidence="6">MFS transporter</fullName>
    </submittedName>
</protein>
<evidence type="ECO:0000313" key="6">
    <source>
        <dbReference type="EMBL" id="MDO6965573.1"/>
    </source>
</evidence>
<dbReference type="EMBL" id="JAUOZU010000012">
    <property type="protein sequence ID" value="MDO6965573.1"/>
    <property type="molecule type" value="Genomic_DNA"/>
</dbReference>
<dbReference type="PANTHER" id="PTHR23537:SF1">
    <property type="entry name" value="SUGAR TRANSPORTER"/>
    <property type="match status" value="1"/>
</dbReference>
<dbReference type="InterPro" id="IPR020846">
    <property type="entry name" value="MFS_dom"/>
</dbReference>
<dbReference type="InterPro" id="IPR036259">
    <property type="entry name" value="MFS_trans_sf"/>
</dbReference>
<keyword evidence="7" id="KW-1185">Reference proteome</keyword>
<dbReference type="RefSeq" id="WP_304377506.1">
    <property type="nucleotide sequence ID" value="NZ_JAUOZU010000012.1"/>
</dbReference>
<dbReference type="Proteomes" id="UP001174932">
    <property type="component" value="Unassembled WGS sequence"/>
</dbReference>
<dbReference type="PANTHER" id="PTHR23537">
    <property type="match status" value="1"/>
</dbReference>
<evidence type="ECO:0000259" key="5">
    <source>
        <dbReference type="PROSITE" id="PS50850"/>
    </source>
</evidence>
<keyword evidence="3 4" id="KW-0472">Membrane</keyword>
<keyword evidence="1 4" id="KW-0812">Transmembrane</keyword>
<reference evidence="6" key="2">
    <citation type="submission" date="2023-07" db="EMBL/GenBank/DDBJ databases">
        <authorList>
            <person name="Shen H."/>
        </authorList>
    </citation>
    <scope>NUCLEOTIDE SEQUENCE</scope>
    <source>
        <strain evidence="6">TNR-22</strain>
    </source>
</reference>
<dbReference type="InterPro" id="IPR011701">
    <property type="entry name" value="MFS"/>
</dbReference>
<feature type="transmembrane region" description="Helical" evidence="4">
    <location>
        <begin position="275"/>
        <end position="292"/>
    </location>
</feature>
<accession>A0ABT8YQD8</accession>
<feature type="transmembrane region" description="Helical" evidence="4">
    <location>
        <begin position="99"/>
        <end position="120"/>
    </location>
</feature>
<feature type="transmembrane region" description="Helical" evidence="4">
    <location>
        <begin position="298"/>
        <end position="320"/>
    </location>
</feature>
<evidence type="ECO:0000256" key="1">
    <source>
        <dbReference type="ARBA" id="ARBA00022692"/>
    </source>
</evidence>
<name>A0ABT8YQD8_9HYPH</name>